<evidence type="ECO:0000313" key="2">
    <source>
        <dbReference type="Proteomes" id="UP001223079"/>
    </source>
</evidence>
<proteinExistence type="predicted"/>
<gene>
    <name evidence="1" type="ORF">J2S23_000808</name>
</gene>
<evidence type="ECO:0000313" key="1">
    <source>
        <dbReference type="EMBL" id="MDQ0222257.1"/>
    </source>
</evidence>
<keyword evidence="2" id="KW-1185">Reference proteome</keyword>
<comment type="caution">
    <text evidence="1">The sequence shown here is derived from an EMBL/GenBank/DDBJ whole genome shotgun (WGS) entry which is preliminary data.</text>
</comment>
<organism evidence="1 2">
    <name type="scientific">Streptococcus moroccensis</name>
    <dbReference type="NCBI Taxonomy" id="1451356"/>
    <lineage>
        <taxon>Bacteria</taxon>
        <taxon>Bacillati</taxon>
        <taxon>Bacillota</taxon>
        <taxon>Bacilli</taxon>
        <taxon>Lactobacillales</taxon>
        <taxon>Streptococcaceae</taxon>
        <taxon>Streptococcus</taxon>
    </lineage>
</organism>
<protein>
    <submittedName>
        <fullName evidence="1">Uncharacterized protein</fullName>
    </submittedName>
</protein>
<sequence length="120" mass="14475">MSHFDLVAIHKFNEELHKTEYLLASYQMAKSFPALLKNKHHTLLSLVLEQLQKLRTMSTYLRNYQQFFTSIPTENFFYRYFDRMIDLLKQQELKVVEYQLRDFDDQLSHLLPIIETEAIA</sequence>
<dbReference type="Proteomes" id="UP001223079">
    <property type="component" value="Unassembled WGS sequence"/>
</dbReference>
<accession>A0ABT9YQU0</accession>
<reference evidence="1 2" key="1">
    <citation type="submission" date="2023-07" db="EMBL/GenBank/DDBJ databases">
        <title>Genomic Encyclopedia of Type Strains, Phase IV (KMG-IV): sequencing the most valuable type-strain genomes for metagenomic binning, comparative biology and taxonomic classification.</title>
        <authorList>
            <person name="Goeker M."/>
        </authorList>
    </citation>
    <scope>NUCLEOTIDE SEQUENCE [LARGE SCALE GENOMIC DNA]</scope>
    <source>
        <strain evidence="1 2">DSM 105143</strain>
    </source>
</reference>
<dbReference type="RefSeq" id="WP_307121468.1">
    <property type="nucleotide sequence ID" value="NZ_JAUSTM010000006.1"/>
</dbReference>
<name>A0ABT9YQU0_9STRE</name>
<dbReference type="EMBL" id="JAUSTM010000006">
    <property type="protein sequence ID" value="MDQ0222257.1"/>
    <property type="molecule type" value="Genomic_DNA"/>
</dbReference>